<dbReference type="SUPFAM" id="SSF55166">
    <property type="entry name" value="Hedgehog/DD-peptidase"/>
    <property type="match status" value="1"/>
</dbReference>
<dbReference type="STRING" id="885272.JonanDRAFT_0913"/>
<proteinExistence type="predicted"/>
<protein>
    <recommendedName>
        <fullName evidence="1">Peptidase M15A C-terminal domain-containing protein</fullName>
    </recommendedName>
</protein>
<dbReference type="eggNOG" id="COG3108">
    <property type="taxonomic scope" value="Bacteria"/>
</dbReference>
<name>H0UKS7_9BACT</name>
<evidence type="ECO:0000259" key="1">
    <source>
        <dbReference type="Pfam" id="PF08291"/>
    </source>
</evidence>
<dbReference type="InterPro" id="IPR009045">
    <property type="entry name" value="Zn_M74/Hedgehog-like"/>
</dbReference>
<keyword evidence="3" id="KW-1185">Reference proteome</keyword>
<sequence>MTLVISDGMSKSAALAVSPACPCCGLDLTAPELDAAVKKLWERVGPLRITSGTRCPSHNRAVGGVPRSRHLRGRAVDVAADSGLLRAICRAAEECGFNQILPYQEKGYVHLGV</sequence>
<evidence type="ECO:0000313" key="2">
    <source>
        <dbReference type="EMBL" id="EHM13286.1"/>
    </source>
</evidence>
<organism evidence="2 3">
    <name type="scientific">Jonquetella anthropi DSM 22815</name>
    <dbReference type="NCBI Taxonomy" id="885272"/>
    <lineage>
        <taxon>Bacteria</taxon>
        <taxon>Thermotogati</taxon>
        <taxon>Synergistota</taxon>
        <taxon>Synergistia</taxon>
        <taxon>Synergistales</taxon>
        <taxon>Dethiosulfovibrionaceae</taxon>
        <taxon>Jonquetella</taxon>
    </lineage>
</organism>
<dbReference type="InterPro" id="IPR013230">
    <property type="entry name" value="Peptidase_M15A_C"/>
</dbReference>
<dbReference type="EMBL" id="CM001376">
    <property type="protein sequence ID" value="EHM13286.1"/>
    <property type="molecule type" value="Genomic_DNA"/>
</dbReference>
<dbReference type="Proteomes" id="UP000003806">
    <property type="component" value="Chromosome"/>
</dbReference>
<feature type="domain" description="Peptidase M15A C-terminal" evidence="1">
    <location>
        <begin position="36"/>
        <end position="111"/>
    </location>
</feature>
<dbReference type="AlphaFoldDB" id="H0UKS7"/>
<gene>
    <name evidence="2" type="ORF">JonanDRAFT_0913</name>
</gene>
<dbReference type="Gene3D" id="3.30.1380.10">
    <property type="match status" value="1"/>
</dbReference>
<evidence type="ECO:0000313" key="3">
    <source>
        <dbReference type="Proteomes" id="UP000003806"/>
    </source>
</evidence>
<reference evidence="2 3" key="1">
    <citation type="submission" date="2011-11" db="EMBL/GenBank/DDBJ databases">
        <title>The Noncontiguous Finished genome of Jonquetella anthropi DSM 22815.</title>
        <authorList>
            <consortium name="US DOE Joint Genome Institute (JGI-PGF)"/>
            <person name="Lucas S."/>
            <person name="Copeland A."/>
            <person name="Lapidus A."/>
            <person name="Glavina del Rio T."/>
            <person name="Dalin E."/>
            <person name="Tice H."/>
            <person name="Bruce D."/>
            <person name="Goodwin L."/>
            <person name="Pitluck S."/>
            <person name="Peters L."/>
            <person name="Mikhailova N."/>
            <person name="Held B."/>
            <person name="Kyrpides N."/>
            <person name="Mavromatis K."/>
            <person name="Ivanova N."/>
            <person name="Markowitz V."/>
            <person name="Cheng J.-F."/>
            <person name="Hugenholtz P."/>
            <person name="Woyke T."/>
            <person name="Wu D."/>
            <person name="Gronow S."/>
            <person name="Wellnitz S."/>
            <person name="Brambilla E."/>
            <person name="Klenk H.-P."/>
            <person name="Eisen J.A."/>
        </authorList>
    </citation>
    <scope>NUCLEOTIDE SEQUENCE [LARGE SCALE GENOMIC DNA]</scope>
    <source>
        <strain evidence="2 3">DSM 22815</strain>
    </source>
</reference>
<dbReference type="OrthoDB" id="5242612at2"/>
<accession>H0UKS7</accession>
<dbReference type="Pfam" id="PF08291">
    <property type="entry name" value="Peptidase_M15_3"/>
    <property type="match status" value="1"/>
</dbReference>
<dbReference type="RefSeq" id="WP_008522954.1">
    <property type="nucleotide sequence ID" value="NZ_CM001376.1"/>
</dbReference>
<dbReference type="HOGENOM" id="CLU_124897_1_0_0"/>